<gene>
    <name evidence="1" type="ORF">Csa_2G075370</name>
</gene>
<proteinExistence type="predicted"/>
<accession>A0A0A0LHK8</accession>
<dbReference type="AlphaFoldDB" id="A0A0A0LHK8"/>
<protein>
    <submittedName>
        <fullName evidence="1">Uncharacterized protein</fullName>
    </submittedName>
</protein>
<reference evidence="1 2" key="1">
    <citation type="journal article" date="2009" name="Nat. Genet.">
        <title>The genome of the cucumber, Cucumis sativus L.</title>
        <authorList>
            <person name="Huang S."/>
            <person name="Li R."/>
            <person name="Zhang Z."/>
            <person name="Li L."/>
            <person name="Gu X."/>
            <person name="Fan W."/>
            <person name="Lucas W.J."/>
            <person name="Wang X."/>
            <person name="Xie B."/>
            <person name="Ni P."/>
            <person name="Ren Y."/>
            <person name="Zhu H."/>
            <person name="Li J."/>
            <person name="Lin K."/>
            <person name="Jin W."/>
            <person name="Fei Z."/>
            <person name="Li G."/>
            <person name="Staub J."/>
            <person name="Kilian A."/>
            <person name="van der Vossen E.A."/>
            <person name="Wu Y."/>
            <person name="Guo J."/>
            <person name="He J."/>
            <person name="Jia Z."/>
            <person name="Ren Y."/>
            <person name="Tian G."/>
            <person name="Lu Y."/>
            <person name="Ruan J."/>
            <person name="Qian W."/>
            <person name="Wang M."/>
            <person name="Huang Q."/>
            <person name="Li B."/>
            <person name="Xuan Z."/>
            <person name="Cao J."/>
            <person name="Asan"/>
            <person name="Wu Z."/>
            <person name="Zhang J."/>
            <person name="Cai Q."/>
            <person name="Bai Y."/>
            <person name="Zhao B."/>
            <person name="Han Y."/>
            <person name="Li Y."/>
            <person name="Li X."/>
            <person name="Wang S."/>
            <person name="Shi Q."/>
            <person name="Liu S."/>
            <person name="Cho W.K."/>
            <person name="Kim J.Y."/>
            <person name="Xu Y."/>
            <person name="Heller-Uszynska K."/>
            <person name="Miao H."/>
            <person name="Cheng Z."/>
            <person name="Zhang S."/>
            <person name="Wu J."/>
            <person name="Yang Y."/>
            <person name="Kang H."/>
            <person name="Li M."/>
            <person name="Liang H."/>
            <person name="Ren X."/>
            <person name="Shi Z."/>
            <person name="Wen M."/>
            <person name="Jian M."/>
            <person name="Yang H."/>
            <person name="Zhang G."/>
            <person name="Yang Z."/>
            <person name="Chen R."/>
            <person name="Liu S."/>
            <person name="Li J."/>
            <person name="Ma L."/>
            <person name="Liu H."/>
            <person name="Zhou Y."/>
            <person name="Zhao J."/>
            <person name="Fang X."/>
            <person name="Li G."/>
            <person name="Fang L."/>
            <person name="Li Y."/>
            <person name="Liu D."/>
            <person name="Zheng H."/>
            <person name="Zhang Y."/>
            <person name="Qin N."/>
            <person name="Li Z."/>
            <person name="Yang G."/>
            <person name="Yang S."/>
            <person name="Bolund L."/>
            <person name="Kristiansen K."/>
            <person name="Zheng H."/>
            <person name="Li S."/>
            <person name="Zhang X."/>
            <person name="Yang H."/>
            <person name="Wang J."/>
            <person name="Sun R."/>
            <person name="Zhang B."/>
            <person name="Jiang S."/>
            <person name="Wang J."/>
            <person name="Du Y."/>
            <person name="Li S."/>
        </authorList>
    </citation>
    <scope>NUCLEOTIDE SEQUENCE [LARGE SCALE GENOMIC DNA]</scope>
    <source>
        <strain evidence="2">cv. 9930</strain>
    </source>
</reference>
<dbReference type="Proteomes" id="UP000029981">
    <property type="component" value="Chromosome 2"/>
</dbReference>
<keyword evidence="2" id="KW-1185">Reference proteome</keyword>
<name>A0A0A0LHK8_CUCSA</name>
<dbReference type="EMBL" id="CM002923">
    <property type="protein sequence ID" value="KGN61278.1"/>
    <property type="molecule type" value="Genomic_DNA"/>
</dbReference>
<evidence type="ECO:0000313" key="2">
    <source>
        <dbReference type="Proteomes" id="UP000029981"/>
    </source>
</evidence>
<sequence length="108" mass="12260">MIKHSMVKDLTSTRNNRALFTVSSTIPFLERSDTFTVLSTIPLLVAMIRYPYSVVRDPTSTRNNRTIYFVGNDLTSSRNDGVPLFCCHDPTTTSDQASLSCRQRSYFL</sequence>
<dbReference type="Gramene" id="KGN61278">
    <property type="protein sequence ID" value="KGN61278"/>
    <property type="gene ID" value="Csa_2G075370"/>
</dbReference>
<reference evidence="1 2" key="3">
    <citation type="journal article" date="2010" name="BMC Genomics">
        <title>Transcriptome sequencing and comparative analysis of cucumber flowers with different sex types.</title>
        <authorList>
            <person name="Guo S."/>
            <person name="Zheng Y."/>
            <person name="Joung J.G."/>
            <person name="Liu S."/>
            <person name="Zhang Z."/>
            <person name="Crasta O.R."/>
            <person name="Sobral B.W."/>
            <person name="Xu Y."/>
            <person name="Huang S."/>
            <person name="Fei Z."/>
        </authorList>
    </citation>
    <scope>NUCLEOTIDE SEQUENCE [LARGE SCALE GENOMIC DNA]</scope>
    <source>
        <strain evidence="2">cv. 9930</strain>
    </source>
</reference>
<evidence type="ECO:0000313" key="1">
    <source>
        <dbReference type="EMBL" id="KGN61278.1"/>
    </source>
</evidence>
<organism evidence="1 2">
    <name type="scientific">Cucumis sativus</name>
    <name type="common">Cucumber</name>
    <dbReference type="NCBI Taxonomy" id="3659"/>
    <lineage>
        <taxon>Eukaryota</taxon>
        <taxon>Viridiplantae</taxon>
        <taxon>Streptophyta</taxon>
        <taxon>Embryophyta</taxon>
        <taxon>Tracheophyta</taxon>
        <taxon>Spermatophyta</taxon>
        <taxon>Magnoliopsida</taxon>
        <taxon>eudicotyledons</taxon>
        <taxon>Gunneridae</taxon>
        <taxon>Pentapetalae</taxon>
        <taxon>rosids</taxon>
        <taxon>fabids</taxon>
        <taxon>Cucurbitales</taxon>
        <taxon>Cucurbitaceae</taxon>
        <taxon>Benincaseae</taxon>
        <taxon>Cucumis</taxon>
    </lineage>
</organism>
<reference evidence="1 2" key="4">
    <citation type="journal article" date="2011" name="BMC Genomics">
        <title>RNA-Seq improves annotation of protein-coding genes in the cucumber genome.</title>
        <authorList>
            <person name="Li Z."/>
            <person name="Zhang Z."/>
            <person name="Yan P."/>
            <person name="Huang S."/>
            <person name="Fei Z."/>
            <person name="Lin K."/>
        </authorList>
    </citation>
    <scope>NUCLEOTIDE SEQUENCE [LARGE SCALE GENOMIC DNA]</scope>
    <source>
        <strain evidence="2">cv. 9930</strain>
    </source>
</reference>
<reference evidence="1 2" key="2">
    <citation type="journal article" date="2009" name="PLoS ONE">
        <title>An integrated genetic and cytogenetic map of the cucumber genome.</title>
        <authorList>
            <person name="Ren Y."/>
            <person name="Zhang Z."/>
            <person name="Liu J."/>
            <person name="Staub J.E."/>
            <person name="Han Y."/>
            <person name="Cheng Z."/>
            <person name="Li X."/>
            <person name="Lu J."/>
            <person name="Miao H."/>
            <person name="Kang H."/>
            <person name="Xie B."/>
            <person name="Gu X."/>
            <person name="Wang X."/>
            <person name="Du Y."/>
            <person name="Jin W."/>
            <person name="Huang S."/>
        </authorList>
    </citation>
    <scope>NUCLEOTIDE SEQUENCE [LARGE SCALE GENOMIC DNA]</scope>
    <source>
        <strain evidence="2">cv. 9930</strain>
    </source>
</reference>